<evidence type="ECO:0000259" key="2">
    <source>
        <dbReference type="PROSITE" id="PS51832"/>
    </source>
</evidence>
<dbReference type="RefSeq" id="WP_089758152.1">
    <property type="nucleotide sequence ID" value="NZ_FNGO01000003.1"/>
</dbReference>
<dbReference type="Proteomes" id="UP000199476">
    <property type="component" value="Unassembled WGS sequence"/>
</dbReference>
<dbReference type="AlphaFoldDB" id="A0A1G9IPF9"/>
<name>A0A1G9IPF9_9FIRM</name>
<organism evidence="3 4">
    <name type="scientific">Halarsenatibacter silvermanii</name>
    <dbReference type="NCBI Taxonomy" id="321763"/>
    <lineage>
        <taxon>Bacteria</taxon>
        <taxon>Bacillati</taxon>
        <taxon>Bacillota</taxon>
        <taxon>Clostridia</taxon>
        <taxon>Halanaerobiales</taxon>
        <taxon>Halarsenatibacteraceae</taxon>
        <taxon>Halarsenatibacter</taxon>
    </lineage>
</organism>
<dbReference type="InterPro" id="IPR037522">
    <property type="entry name" value="HD_GYP_dom"/>
</dbReference>
<feature type="domain" description="HD" evidence="1">
    <location>
        <begin position="238"/>
        <end position="360"/>
    </location>
</feature>
<dbReference type="Pfam" id="PF01966">
    <property type="entry name" value="HD"/>
    <property type="match status" value="1"/>
</dbReference>
<dbReference type="SMART" id="SM00471">
    <property type="entry name" value="HDc"/>
    <property type="match status" value="2"/>
</dbReference>
<evidence type="ECO:0000259" key="1">
    <source>
        <dbReference type="PROSITE" id="PS51831"/>
    </source>
</evidence>
<evidence type="ECO:0000313" key="4">
    <source>
        <dbReference type="Proteomes" id="UP000199476"/>
    </source>
</evidence>
<dbReference type="PANTHER" id="PTHR43155:SF1">
    <property type="entry name" value="3'3'-CGAMP-SPECIFIC PHOSPHODIESTERASE 1"/>
    <property type="match status" value="1"/>
</dbReference>
<accession>A0A1G9IPF9</accession>
<dbReference type="OrthoDB" id="9804747at2"/>
<reference evidence="3 4" key="1">
    <citation type="submission" date="2016-10" db="EMBL/GenBank/DDBJ databases">
        <authorList>
            <person name="de Groot N.N."/>
        </authorList>
    </citation>
    <scope>NUCLEOTIDE SEQUENCE [LARGE SCALE GENOMIC DNA]</scope>
    <source>
        <strain evidence="3 4">SLAS-1</strain>
    </source>
</reference>
<sequence>MNNLNLYRLVKAVSNAMDLISKEVVGHNRQVAYITFELAREMGLGKDLIKKATLAGLIHDLGIFYLGQDYSDLRFDQKDNRHAEVGYILAEENFPDEDIAKIIRYHHHDWDELTAGSAGGAGESVNREQLLLSNIIFMANIVVNLAARRKRKNILLARDQISHRIEGIPAGRVNNEILAAFTALQEREYFWLDLTDKKRCLMALDDFFNGSNGSLVQEKFLQLGQLTGYIIDFRSSFTATHTSGVAGIAEKLAEDRGFEQERTALLKLSGYFHDIGKLAVPEDILEKPESLTDDEWSIMRTHTYHTYHCLNTGDELQEIRDWASYHHERLSGDGYPFQISGEELSQEARIMAVADVFTALTEDRPYRRGLDYDKVKKILQEMARDRALDEDLVAAVTDDFTEVNSLRFNVQNKAGEYYQEFAAESQELLQRD</sequence>
<dbReference type="Gene3D" id="1.10.3210.10">
    <property type="entry name" value="Hypothetical protein af1432"/>
    <property type="match status" value="2"/>
</dbReference>
<keyword evidence="4" id="KW-1185">Reference proteome</keyword>
<dbReference type="PANTHER" id="PTHR43155">
    <property type="entry name" value="CYCLIC DI-GMP PHOSPHODIESTERASE PA4108-RELATED"/>
    <property type="match status" value="1"/>
</dbReference>
<dbReference type="InterPro" id="IPR003607">
    <property type="entry name" value="HD/PDEase_dom"/>
</dbReference>
<evidence type="ECO:0000313" key="3">
    <source>
        <dbReference type="EMBL" id="SDL27040.1"/>
    </source>
</evidence>
<protein>
    <submittedName>
        <fullName evidence="3">HD domain-containing protein</fullName>
    </submittedName>
</protein>
<dbReference type="PROSITE" id="PS51831">
    <property type="entry name" value="HD"/>
    <property type="match status" value="1"/>
</dbReference>
<dbReference type="PROSITE" id="PS51832">
    <property type="entry name" value="HD_GYP"/>
    <property type="match status" value="1"/>
</dbReference>
<feature type="domain" description="HD-GYP" evidence="2">
    <location>
        <begin position="216"/>
        <end position="412"/>
    </location>
</feature>
<dbReference type="CDD" id="cd00077">
    <property type="entry name" value="HDc"/>
    <property type="match status" value="2"/>
</dbReference>
<gene>
    <name evidence="3" type="ORF">SAMN04488692_10325</name>
</gene>
<dbReference type="SUPFAM" id="SSF109604">
    <property type="entry name" value="HD-domain/PDEase-like"/>
    <property type="match status" value="2"/>
</dbReference>
<dbReference type="Pfam" id="PF13487">
    <property type="entry name" value="HD_5"/>
    <property type="match status" value="1"/>
</dbReference>
<dbReference type="STRING" id="321763.SAMN04488692_10325"/>
<proteinExistence type="predicted"/>
<dbReference type="InterPro" id="IPR006674">
    <property type="entry name" value="HD_domain"/>
</dbReference>
<dbReference type="EMBL" id="FNGO01000003">
    <property type="protein sequence ID" value="SDL27040.1"/>
    <property type="molecule type" value="Genomic_DNA"/>
</dbReference>